<reference evidence="3" key="1">
    <citation type="submission" date="2021-05" db="EMBL/GenBank/DDBJ databases">
        <authorList>
            <person name="Alioto T."/>
            <person name="Alioto T."/>
            <person name="Gomez Garrido J."/>
        </authorList>
    </citation>
    <scope>NUCLEOTIDE SEQUENCE</scope>
</reference>
<dbReference type="Pfam" id="PF00147">
    <property type="entry name" value="Fibrinogen_C"/>
    <property type="match status" value="1"/>
</dbReference>
<dbReference type="InterPro" id="IPR050373">
    <property type="entry name" value="Fibrinogen_C-term_domain"/>
</dbReference>
<feature type="chain" id="PRO_5034634901" evidence="1">
    <location>
        <begin position="22"/>
        <end position="230"/>
    </location>
</feature>
<dbReference type="GO" id="GO:0005615">
    <property type="term" value="C:extracellular space"/>
    <property type="evidence" value="ECO:0007669"/>
    <property type="project" value="TreeGrafter"/>
</dbReference>
<dbReference type="InterPro" id="IPR014716">
    <property type="entry name" value="Fibrinogen_a/b/g_C_1"/>
</dbReference>
<feature type="signal peptide" evidence="1">
    <location>
        <begin position="1"/>
        <end position="21"/>
    </location>
</feature>
<protein>
    <submittedName>
        <fullName evidence="3">Fibrinogen-like protein 1</fullName>
    </submittedName>
</protein>
<dbReference type="AlphaFoldDB" id="A0A8D8CUC9"/>
<dbReference type="SUPFAM" id="SSF56496">
    <property type="entry name" value="Fibrinogen C-terminal domain-like"/>
    <property type="match status" value="1"/>
</dbReference>
<name>A0A8D8CUC9_CULPI</name>
<accession>A0A8D8CUC9</accession>
<dbReference type="PANTHER" id="PTHR19143">
    <property type="entry name" value="FIBRINOGEN/TENASCIN/ANGIOPOEITIN"/>
    <property type="match status" value="1"/>
</dbReference>
<organism evidence="3">
    <name type="scientific">Culex pipiens</name>
    <name type="common">House mosquito</name>
    <dbReference type="NCBI Taxonomy" id="7175"/>
    <lineage>
        <taxon>Eukaryota</taxon>
        <taxon>Metazoa</taxon>
        <taxon>Ecdysozoa</taxon>
        <taxon>Arthropoda</taxon>
        <taxon>Hexapoda</taxon>
        <taxon>Insecta</taxon>
        <taxon>Pterygota</taxon>
        <taxon>Neoptera</taxon>
        <taxon>Endopterygota</taxon>
        <taxon>Diptera</taxon>
        <taxon>Nematocera</taxon>
        <taxon>Culicoidea</taxon>
        <taxon>Culicidae</taxon>
        <taxon>Culicinae</taxon>
        <taxon>Culicini</taxon>
        <taxon>Culex</taxon>
        <taxon>Culex</taxon>
    </lineage>
</organism>
<sequence length="230" mass="26165">MKRKVLVLAILATSLLTVTSARKLENVPEKAVLEDPCKTASTSGVFKIEQLNQDVYCEMNTTFGGGWLVIQQRSYYAPDEESFNRNWAKYRAGFGTVGKDSEFWLGLEPIHQLTKSGDYELVVEVKDDNDENYAFARYSRIHVASESDKYRLAVGDYSGTAGDGLNQEANSMQFTTFDSDNDNYEDNCAKDVWTGGWWFDHCGNSVLNALSPHWNKMGKYYSRMMIHRKL</sequence>
<proteinExistence type="predicted"/>
<dbReference type="InterPro" id="IPR002181">
    <property type="entry name" value="Fibrinogen_a/b/g_C_dom"/>
</dbReference>
<keyword evidence="1" id="KW-0732">Signal</keyword>
<evidence type="ECO:0000256" key="1">
    <source>
        <dbReference type="SAM" id="SignalP"/>
    </source>
</evidence>
<dbReference type="SMART" id="SM00186">
    <property type="entry name" value="FBG"/>
    <property type="match status" value="1"/>
</dbReference>
<dbReference type="InterPro" id="IPR036056">
    <property type="entry name" value="Fibrinogen-like_C"/>
</dbReference>
<dbReference type="CDD" id="cd00087">
    <property type="entry name" value="FReD"/>
    <property type="match status" value="1"/>
</dbReference>
<dbReference type="PROSITE" id="PS51406">
    <property type="entry name" value="FIBRINOGEN_C_2"/>
    <property type="match status" value="1"/>
</dbReference>
<dbReference type="Gene3D" id="3.90.215.10">
    <property type="entry name" value="Gamma Fibrinogen, chain A, domain 1"/>
    <property type="match status" value="1"/>
</dbReference>
<evidence type="ECO:0000259" key="2">
    <source>
        <dbReference type="PROSITE" id="PS51406"/>
    </source>
</evidence>
<dbReference type="EMBL" id="HBUE01133375">
    <property type="protein sequence ID" value="CAG6497602.1"/>
    <property type="molecule type" value="Transcribed_RNA"/>
</dbReference>
<feature type="domain" description="Fibrinogen C-terminal" evidence="2">
    <location>
        <begin position="28"/>
        <end position="230"/>
    </location>
</feature>
<evidence type="ECO:0000313" key="3">
    <source>
        <dbReference type="EMBL" id="CAG6497602.1"/>
    </source>
</evidence>